<sequence>MTVGHQTVVQRLNTEAGPIVPNYQPLSTIPRTAKPDYRFDVVVVILYVEEQPHMIPNSRGRESPQIFLHMVAFMFASHEQSVAVLAWNDLAINDCNAFSNWAVRFIVVGLTALKAQSTTREKLFRIPSSEISSIKNTENLEAFAAIQEMLSTKPFLIKVGPTKELSKNNVLIWTLKSVKIEDEEPYTTVVPLSSKMDTDPKKIVSPDSTWEETFGNLVQYSLCCIPESSNKE</sequence>
<evidence type="ECO:0000313" key="1">
    <source>
        <dbReference type="EnsemblPlants" id="AUR62041952-RA:cds"/>
    </source>
</evidence>
<reference evidence="1" key="2">
    <citation type="submission" date="2021-03" db="UniProtKB">
        <authorList>
            <consortium name="EnsemblPlants"/>
        </authorList>
    </citation>
    <scope>IDENTIFICATION</scope>
</reference>
<proteinExistence type="predicted"/>
<reference evidence="1" key="1">
    <citation type="journal article" date="2017" name="Nature">
        <title>The genome of Chenopodium quinoa.</title>
        <authorList>
            <person name="Jarvis D.E."/>
            <person name="Ho Y.S."/>
            <person name="Lightfoot D.J."/>
            <person name="Schmoeckel S.M."/>
            <person name="Li B."/>
            <person name="Borm T.J.A."/>
            <person name="Ohyanagi H."/>
            <person name="Mineta K."/>
            <person name="Michell C.T."/>
            <person name="Saber N."/>
            <person name="Kharbatia N.M."/>
            <person name="Rupper R.R."/>
            <person name="Sharp A.R."/>
            <person name="Dally N."/>
            <person name="Boughton B.A."/>
            <person name="Woo Y.H."/>
            <person name="Gao G."/>
            <person name="Schijlen E.G.W.M."/>
            <person name="Guo X."/>
            <person name="Momin A.A."/>
            <person name="Negrao S."/>
            <person name="Al-Babili S."/>
            <person name="Gehring C."/>
            <person name="Roessner U."/>
            <person name="Jung C."/>
            <person name="Murphy K."/>
            <person name="Arold S.T."/>
            <person name="Gojobori T."/>
            <person name="van der Linden C.G."/>
            <person name="van Loo E.N."/>
            <person name="Jellen E.N."/>
            <person name="Maughan P.J."/>
            <person name="Tester M."/>
        </authorList>
    </citation>
    <scope>NUCLEOTIDE SEQUENCE [LARGE SCALE GENOMIC DNA]</scope>
    <source>
        <strain evidence="1">cv. PI 614886</strain>
    </source>
</reference>
<dbReference type="AlphaFoldDB" id="A0A803N848"/>
<evidence type="ECO:0000313" key="2">
    <source>
        <dbReference type="Proteomes" id="UP000596660"/>
    </source>
</evidence>
<protein>
    <submittedName>
        <fullName evidence="1">Uncharacterized protein</fullName>
    </submittedName>
</protein>
<name>A0A803N848_CHEQI</name>
<organism evidence="1 2">
    <name type="scientific">Chenopodium quinoa</name>
    <name type="common">Quinoa</name>
    <dbReference type="NCBI Taxonomy" id="63459"/>
    <lineage>
        <taxon>Eukaryota</taxon>
        <taxon>Viridiplantae</taxon>
        <taxon>Streptophyta</taxon>
        <taxon>Embryophyta</taxon>
        <taxon>Tracheophyta</taxon>
        <taxon>Spermatophyta</taxon>
        <taxon>Magnoliopsida</taxon>
        <taxon>eudicotyledons</taxon>
        <taxon>Gunneridae</taxon>
        <taxon>Pentapetalae</taxon>
        <taxon>Caryophyllales</taxon>
        <taxon>Chenopodiaceae</taxon>
        <taxon>Chenopodioideae</taxon>
        <taxon>Atripliceae</taxon>
        <taxon>Chenopodium</taxon>
    </lineage>
</organism>
<dbReference type="Proteomes" id="UP000596660">
    <property type="component" value="Unplaced"/>
</dbReference>
<keyword evidence="2" id="KW-1185">Reference proteome</keyword>
<dbReference type="EnsemblPlants" id="AUR62041952-RA">
    <property type="protein sequence ID" value="AUR62041952-RA:cds"/>
    <property type="gene ID" value="AUR62041952"/>
</dbReference>
<dbReference type="Gramene" id="AUR62041952-RA">
    <property type="protein sequence ID" value="AUR62041952-RA:cds"/>
    <property type="gene ID" value="AUR62041952"/>
</dbReference>
<accession>A0A803N848</accession>